<accession>L0H0C9</accession>
<dbReference type="InterPro" id="IPR015867">
    <property type="entry name" value="N-reg_PII/ATP_PRibTrfase_C"/>
</dbReference>
<dbReference type="InterPro" id="IPR003793">
    <property type="entry name" value="UPF0166"/>
</dbReference>
<dbReference type="Gene3D" id="3.30.70.120">
    <property type="match status" value="1"/>
</dbReference>
<dbReference type="InterPro" id="IPR011322">
    <property type="entry name" value="N-reg_PII-like_a/b"/>
</dbReference>
<dbReference type="eggNOG" id="COG1993">
    <property type="taxonomic scope" value="Bacteria"/>
</dbReference>
<evidence type="ECO:0000256" key="1">
    <source>
        <dbReference type="ARBA" id="ARBA00010554"/>
    </source>
</evidence>
<dbReference type="PANTHER" id="PTHR35983:SF1">
    <property type="entry name" value="UPF0166 PROTEIN TM_0021"/>
    <property type="match status" value="1"/>
</dbReference>
<organism evidence="2 3">
    <name type="scientific">Thioflavicoccus mobilis 8321</name>
    <dbReference type="NCBI Taxonomy" id="765912"/>
    <lineage>
        <taxon>Bacteria</taxon>
        <taxon>Pseudomonadati</taxon>
        <taxon>Pseudomonadota</taxon>
        <taxon>Gammaproteobacteria</taxon>
        <taxon>Chromatiales</taxon>
        <taxon>Chromatiaceae</taxon>
        <taxon>Thioflavicoccus</taxon>
    </lineage>
</organism>
<dbReference type="Proteomes" id="UP000010816">
    <property type="component" value="Chromosome"/>
</dbReference>
<evidence type="ECO:0000313" key="2">
    <source>
        <dbReference type="EMBL" id="AGA91085.1"/>
    </source>
</evidence>
<comment type="similarity">
    <text evidence="1">Belongs to the UPF0166 family.</text>
</comment>
<gene>
    <name evidence="2" type="ORF">Thimo_2346</name>
</gene>
<evidence type="ECO:0000313" key="3">
    <source>
        <dbReference type="Proteomes" id="UP000010816"/>
    </source>
</evidence>
<name>L0H0C9_9GAMM</name>
<dbReference type="KEGG" id="tmb:Thimo_2346"/>
<keyword evidence="3" id="KW-1185">Reference proteome</keyword>
<sequence>MDGCFIRFYLHEDQRCHGRLAWEWLLDQANRLGIRGGSAFRAIGGFGRHHQLHESHFFELAGALPVQVDFIVTQEESARLLELVRDAGLRAPYAHIPARFGVVNPELGEPPAES</sequence>
<reference evidence="2 3" key="1">
    <citation type="submission" date="2011-09" db="EMBL/GenBank/DDBJ databases">
        <title>Complete sequence of chromosome of Thioflavicoccus mobilis 8321.</title>
        <authorList>
            <consortium name="US DOE Joint Genome Institute"/>
            <person name="Lucas S."/>
            <person name="Han J."/>
            <person name="Lapidus A."/>
            <person name="Cheng J.-F."/>
            <person name="Goodwin L."/>
            <person name="Pitluck S."/>
            <person name="Peters L."/>
            <person name="Ovchinnikova G."/>
            <person name="Lu M."/>
            <person name="Detter J.C."/>
            <person name="Han C."/>
            <person name="Tapia R."/>
            <person name="Land M."/>
            <person name="Hauser L."/>
            <person name="Kyrpides N."/>
            <person name="Ivanova N."/>
            <person name="Pagani I."/>
            <person name="Vogl K."/>
            <person name="Liu Z."/>
            <person name="Imhoff J."/>
            <person name="Thiel V."/>
            <person name="Frigaard N.-U."/>
            <person name="Bryant D."/>
            <person name="Woyke T."/>
        </authorList>
    </citation>
    <scope>NUCLEOTIDE SEQUENCE [LARGE SCALE GENOMIC DNA]</scope>
    <source>
        <strain evidence="2 3">8321</strain>
    </source>
</reference>
<dbReference type="SUPFAM" id="SSF54913">
    <property type="entry name" value="GlnB-like"/>
    <property type="match status" value="1"/>
</dbReference>
<dbReference type="AlphaFoldDB" id="L0H0C9"/>
<dbReference type="PANTHER" id="PTHR35983">
    <property type="entry name" value="UPF0166 PROTEIN TM_0021"/>
    <property type="match status" value="1"/>
</dbReference>
<dbReference type="HOGENOM" id="CLU_168952_0_0_6"/>
<dbReference type="RefSeq" id="WP_015281218.1">
    <property type="nucleotide sequence ID" value="NC_019940.1"/>
</dbReference>
<dbReference type="Pfam" id="PF02641">
    <property type="entry name" value="DUF190"/>
    <property type="match status" value="1"/>
</dbReference>
<proteinExistence type="inferred from homology"/>
<dbReference type="OrthoDB" id="5339790at2"/>
<protein>
    <submittedName>
        <fullName evidence="2">Uncharacterized protein</fullName>
    </submittedName>
</protein>
<dbReference type="EMBL" id="CP003051">
    <property type="protein sequence ID" value="AGA91085.1"/>
    <property type="molecule type" value="Genomic_DNA"/>
</dbReference>